<evidence type="ECO:0000313" key="2">
    <source>
        <dbReference type="EMBL" id="KKL60944.1"/>
    </source>
</evidence>
<accession>A0A0F9DH58</accession>
<proteinExistence type="predicted"/>
<keyword evidence="1" id="KW-0812">Transmembrane</keyword>
<feature type="transmembrane region" description="Helical" evidence="1">
    <location>
        <begin position="20"/>
        <end position="38"/>
    </location>
</feature>
<keyword evidence="1" id="KW-1133">Transmembrane helix</keyword>
<feature type="non-terminal residue" evidence="2">
    <location>
        <position position="1"/>
    </location>
</feature>
<evidence type="ECO:0000256" key="1">
    <source>
        <dbReference type="SAM" id="Phobius"/>
    </source>
</evidence>
<comment type="caution">
    <text evidence="2">The sequence shown here is derived from an EMBL/GenBank/DDBJ whole genome shotgun (WGS) entry which is preliminary data.</text>
</comment>
<dbReference type="EMBL" id="LAZR01028976">
    <property type="protein sequence ID" value="KKL60944.1"/>
    <property type="molecule type" value="Genomic_DNA"/>
</dbReference>
<protein>
    <submittedName>
        <fullName evidence="2">Uncharacterized protein</fullName>
    </submittedName>
</protein>
<organism evidence="2">
    <name type="scientific">marine sediment metagenome</name>
    <dbReference type="NCBI Taxonomy" id="412755"/>
    <lineage>
        <taxon>unclassified sequences</taxon>
        <taxon>metagenomes</taxon>
        <taxon>ecological metagenomes</taxon>
    </lineage>
</organism>
<dbReference type="AlphaFoldDB" id="A0A0F9DH58"/>
<name>A0A0F9DH58_9ZZZZ</name>
<sequence>MRVPLMPYEPSSYAPTWVEWSIMAAGFALFALLITLFIKIFPIIAVWEVAEDQESLDISPDVGRFAPEAAAEPAGGGSR</sequence>
<gene>
    <name evidence="2" type="ORF">LCGC14_2200230</name>
</gene>
<reference evidence="2" key="1">
    <citation type="journal article" date="2015" name="Nature">
        <title>Complex archaea that bridge the gap between prokaryotes and eukaryotes.</title>
        <authorList>
            <person name="Spang A."/>
            <person name="Saw J.H."/>
            <person name="Jorgensen S.L."/>
            <person name="Zaremba-Niedzwiedzka K."/>
            <person name="Martijn J."/>
            <person name="Lind A.E."/>
            <person name="van Eijk R."/>
            <person name="Schleper C."/>
            <person name="Guy L."/>
            <person name="Ettema T.J."/>
        </authorList>
    </citation>
    <scope>NUCLEOTIDE SEQUENCE</scope>
</reference>
<keyword evidence="1" id="KW-0472">Membrane</keyword>